<organism evidence="2 3">
    <name type="scientific">Haloarcula nitratireducens</name>
    <dbReference type="NCBI Taxonomy" id="2487749"/>
    <lineage>
        <taxon>Archaea</taxon>
        <taxon>Methanobacteriati</taxon>
        <taxon>Methanobacteriota</taxon>
        <taxon>Stenosarchaea group</taxon>
        <taxon>Halobacteria</taxon>
        <taxon>Halobacteriales</taxon>
        <taxon>Haloarculaceae</taxon>
        <taxon>Haloarcula</taxon>
    </lineage>
</organism>
<dbReference type="InterPro" id="IPR006311">
    <property type="entry name" value="TAT_signal"/>
</dbReference>
<dbReference type="AlphaFoldDB" id="A0AAW4PJJ0"/>
<dbReference type="PROSITE" id="PS51318">
    <property type="entry name" value="TAT"/>
    <property type="match status" value="1"/>
</dbReference>
<dbReference type="Proteomes" id="UP001430455">
    <property type="component" value="Unassembled WGS sequence"/>
</dbReference>
<dbReference type="EMBL" id="RKLT01000023">
    <property type="protein sequence ID" value="MBX0297626.1"/>
    <property type="molecule type" value="Genomic_DNA"/>
</dbReference>
<dbReference type="CDD" id="cd16276">
    <property type="entry name" value="metallo-hydrolase-like_MBL-fold"/>
    <property type="match status" value="1"/>
</dbReference>
<dbReference type="PANTHER" id="PTHR42951:SF22">
    <property type="entry name" value="METALLO BETA-LACTAMASE SUPERFAMILY LIPOPROTEIN"/>
    <property type="match status" value="1"/>
</dbReference>
<gene>
    <name evidence="2" type="ORF">EGH23_22380</name>
</gene>
<evidence type="ECO:0000313" key="3">
    <source>
        <dbReference type="Proteomes" id="UP001430455"/>
    </source>
</evidence>
<comment type="caution">
    <text evidence="2">The sequence shown here is derived from an EMBL/GenBank/DDBJ whole genome shotgun (WGS) entry which is preliminary data.</text>
</comment>
<name>A0AAW4PJJ0_9EURY</name>
<dbReference type="InterPro" id="IPR036866">
    <property type="entry name" value="RibonucZ/Hydroxyglut_hydro"/>
</dbReference>
<dbReference type="RefSeq" id="WP_220582210.1">
    <property type="nucleotide sequence ID" value="NZ_RKLT01000023.1"/>
</dbReference>
<dbReference type="PANTHER" id="PTHR42951">
    <property type="entry name" value="METALLO-BETA-LACTAMASE DOMAIN-CONTAINING"/>
    <property type="match status" value="1"/>
</dbReference>
<keyword evidence="3" id="KW-1185">Reference proteome</keyword>
<proteinExistence type="predicted"/>
<dbReference type="SUPFAM" id="SSF56281">
    <property type="entry name" value="Metallo-hydrolase/oxidoreductase"/>
    <property type="match status" value="1"/>
</dbReference>
<dbReference type="Gene3D" id="3.60.15.10">
    <property type="entry name" value="Ribonuclease Z/Hydroxyacylglutathione hydrolase-like"/>
    <property type="match status" value="1"/>
</dbReference>
<reference evidence="2 3" key="1">
    <citation type="submission" date="2021-06" db="EMBL/GenBank/DDBJ databases">
        <title>Halomicroarcula sp. a new haloarchaeum isolated from saline soil.</title>
        <authorList>
            <person name="Duran-Viseras A."/>
            <person name="Sanchez-Porro C."/>
            <person name="Ventosa A."/>
        </authorList>
    </citation>
    <scope>NUCLEOTIDE SEQUENCE [LARGE SCALE GENOMIC DNA]</scope>
    <source>
        <strain evidence="2 3">F27</strain>
    </source>
</reference>
<feature type="domain" description="Metallo-beta-lactamase" evidence="1">
    <location>
        <begin position="81"/>
        <end position="248"/>
    </location>
</feature>
<dbReference type="InterPro" id="IPR001279">
    <property type="entry name" value="Metallo-B-lactamas"/>
</dbReference>
<accession>A0AAW4PJJ0</accession>
<dbReference type="InterPro" id="IPR050855">
    <property type="entry name" value="NDM-1-like"/>
</dbReference>
<evidence type="ECO:0000313" key="2">
    <source>
        <dbReference type="EMBL" id="MBX0297626.1"/>
    </source>
</evidence>
<evidence type="ECO:0000259" key="1">
    <source>
        <dbReference type="SMART" id="SM00849"/>
    </source>
</evidence>
<protein>
    <submittedName>
        <fullName evidence="2">MBL fold metallo-hydrolase</fullName>
    </submittedName>
</protein>
<sequence>MPSQNPDETATREEPRFRLNRREWLAGSAGVLGLWSLDTATAHPLSAAMQESDTGTESSQQQPYVLEDLGDGLYFLTNGTYQNMFLVTNEGVVVVDAPPSLVTSLFAAIEEVTNQPITHLVYSHYHADHIGGASLFDDEVEIIAHEMTEQLLSQFDDPNRPAPTKTFAGSYNLEVGGGELELDYRGPNHTPDNLFIYAPDQAVLMLVDVIFPGWIPFKALAVSQNIQGFIQAHETALRYDFETLVAGHLAEPGTRADVRTQLEFVTDLKANAEAAIESVNFQSVAQEVGTDNPWVLFDAYLDALTEHAAAATLETWAGRLRGAEVFMASHAETMVEALRIDYGILGPFGPPEEVGGA</sequence>
<dbReference type="Pfam" id="PF00753">
    <property type="entry name" value="Lactamase_B"/>
    <property type="match status" value="1"/>
</dbReference>
<dbReference type="SMART" id="SM00849">
    <property type="entry name" value="Lactamase_B"/>
    <property type="match status" value="1"/>
</dbReference>